<feature type="region of interest" description="Disordered" evidence="1">
    <location>
        <begin position="28"/>
        <end position="71"/>
    </location>
</feature>
<evidence type="ECO:0000256" key="1">
    <source>
        <dbReference type="SAM" id="MobiDB-lite"/>
    </source>
</evidence>
<keyword evidence="4" id="KW-1185">Reference proteome</keyword>
<accession>A0ABD2XWK9</accession>
<dbReference type="EMBL" id="JBJUIK010000017">
    <property type="protein sequence ID" value="KAL3498375.1"/>
    <property type="molecule type" value="Genomic_DNA"/>
</dbReference>
<sequence length="233" mass="26700">MRENESKDIQARVVVTIRGVLVQNEKEALYSGSAKGHPRRLRSGKPNRQEDGKMRRQVDKSYRKKRAQEGQQAKYRHSCIIGVHTRAKDTSCATIEEKTALLTKKANQVDFYKVWIVDSGVGNRMTGDKEKPHNKTEYKGGRVIVTADNTKLPIKHIGDSEIMPHLNPHPVQLQNVMHVGGMKKNIFFHVTTHYYEKLHIIYPTRYEGVSGYENSWNANHGRRKCGVHLCRIS</sequence>
<protein>
    <recommendedName>
        <fullName evidence="2">Retrovirus-related Pol polyprotein from transposon TNT 1-94-like beta-barrel domain-containing protein</fullName>
    </recommendedName>
</protein>
<proteinExistence type="predicted"/>
<dbReference type="Pfam" id="PF22936">
    <property type="entry name" value="Pol_BBD"/>
    <property type="match status" value="1"/>
</dbReference>
<evidence type="ECO:0000313" key="4">
    <source>
        <dbReference type="Proteomes" id="UP001630127"/>
    </source>
</evidence>
<evidence type="ECO:0000259" key="2">
    <source>
        <dbReference type="Pfam" id="PF22936"/>
    </source>
</evidence>
<name>A0ABD2XWK9_9GENT</name>
<reference evidence="3 4" key="1">
    <citation type="submission" date="2024-11" db="EMBL/GenBank/DDBJ databases">
        <title>A near-complete genome assembly of Cinchona calisaya.</title>
        <authorList>
            <person name="Lian D.C."/>
            <person name="Zhao X.W."/>
            <person name="Wei L."/>
        </authorList>
    </citation>
    <scope>NUCLEOTIDE SEQUENCE [LARGE SCALE GENOMIC DNA]</scope>
    <source>
        <tissue evidence="3">Nenye</tissue>
    </source>
</reference>
<dbReference type="Proteomes" id="UP001630127">
    <property type="component" value="Unassembled WGS sequence"/>
</dbReference>
<comment type="caution">
    <text evidence="3">The sequence shown here is derived from an EMBL/GenBank/DDBJ whole genome shotgun (WGS) entry which is preliminary data.</text>
</comment>
<gene>
    <name evidence="3" type="ORF">ACH5RR_041107</name>
</gene>
<organism evidence="3 4">
    <name type="scientific">Cinchona calisaya</name>
    <dbReference type="NCBI Taxonomy" id="153742"/>
    <lineage>
        <taxon>Eukaryota</taxon>
        <taxon>Viridiplantae</taxon>
        <taxon>Streptophyta</taxon>
        <taxon>Embryophyta</taxon>
        <taxon>Tracheophyta</taxon>
        <taxon>Spermatophyta</taxon>
        <taxon>Magnoliopsida</taxon>
        <taxon>eudicotyledons</taxon>
        <taxon>Gunneridae</taxon>
        <taxon>Pentapetalae</taxon>
        <taxon>asterids</taxon>
        <taxon>lamiids</taxon>
        <taxon>Gentianales</taxon>
        <taxon>Rubiaceae</taxon>
        <taxon>Cinchonoideae</taxon>
        <taxon>Cinchoneae</taxon>
        <taxon>Cinchona</taxon>
    </lineage>
</organism>
<feature type="compositionally biased region" description="Basic and acidic residues" evidence="1">
    <location>
        <begin position="47"/>
        <end position="61"/>
    </location>
</feature>
<feature type="compositionally biased region" description="Basic residues" evidence="1">
    <location>
        <begin position="36"/>
        <end position="45"/>
    </location>
</feature>
<dbReference type="InterPro" id="IPR054722">
    <property type="entry name" value="PolX-like_BBD"/>
</dbReference>
<feature type="domain" description="Retrovirus-related Pol polyprotein from transposon TNT 1-94-like beta-barrel" evidence="2">
    <location>
        <begin position="115"/>
        <end position="188"/>
    </location>
</feature>
<dbReference type="AlphaFoldDB" id="A0ABD2XWK9"/>
<evidence type="ECO:0000313" key="3">
    <source>
        <dbReference type="EMBL" id="KAL3498375.1"/>
    </source>
</evidence>